<dbReference type="AlphaFoldDB" id="A0A1M4BKX5"/>
<gene>
    <name evidence="1" type="ORF">BN4615_P10978</name>
</gene>
<dbReference type="RefSeq" id="WP_225267200.1">
    <property type="nucleotide sequence ID" value="NZ_CP084058.1"/>
</dbReference>
<accession>A0A1M4BKX5</accession>
<dbReference type="EMBL" id="LT559120">
    <property type="protein sequence ID" value="SAP16315.1"/>
    <property type="molecule type" value="Genomic_DNA"/>
</dbReference>
<organism evidence="1">
    <name type="scientific">Nonomuraea gerenzanensis</name>
    <dbReference type="NCBI Taxonomy" id="93944"/>
    <lineage>
        <taxon>Bacteria</taxon>
        <taxon>Bacillati</taxon>
        <taxon>Actinomycetota</taxon>
        <taxon>Actinomycetes</taxon>
        <taxon>Streptosporangiales</taxon>
        <taxon>Streptosporangiaceae</taxon>
        <taxon>Nonomuraea</taxon>
    </lineage>
</organism>
<proteinExistence type="predicted"/>
<evidence type="ECO:0000313" key="1">
    <source>
        <dbReference type="EMBL" id="SAP16315.1"/>
    </source>
</evidence>
<name>A0A1M4BKX5_9ACTN</name>
<sequence>MSTATIPPVPDDVQAALAPLLAAGVTTAAAAERLHMSRTDAWHMLDNLRLAGVARLCPCGTGVLWCCAIPSAQQKGSNR</sequence>
<reference evidence="1" key="1">
    <citation type="submission" date="2016-04" db="EMBL/GenBank/DDBJ databases">
        <authorList>
            <person name="Evans L.H."/>
            <person name="Alamgir A."/>
            <person name="Owens N."/>
            <person name="Weber N.D."/>
            <person name="Virtaneva K."/>
            <person name="Barbian K."/>
            <person name="Babar A."/>
            <person name="Rosenke K."/>
        </authorList>
    </citation>
    <scope>NUCLEOTIDE SEQUENCE</scope>
    <source>
        <strain evidence="1">Nono1</strain>
    </source>
</reference>
<protein>
    <submittedName>
        <fullName evidence="1">Uncharacterized protein</fullName>
    </submittedName>
</protein>